<feature type="region of interest" description="Disordered" evidence="1">
    <location>
        <begin position="1"/>
        <end position="20"/>
    </location>
</feature>
<organism evidence="2 3">
    <name type="scientific">Atta colombica</name>
    <dbReference type="NCBI Taxonomy" id="520822"/>
    <lineage>
        <taxon>Eukaryota</taxon>
        <taxon>Metazoa</taxon>
        <taxon>Ecdysozoa</taxon>
        <taxon>Arthropoda</taxon>
        <taxon>Hexapoda</taxon>
        <taxon>Insecta</taxon>
        <taxon>Pterygota</taxon>
        <taxon>Neoptera</taxon>
        <taxon>Endopterygota</taxon>
        <taxon>Hymenoptera</taxon>
        <taxon>Apocrita</taxon>
        <taxon>Aculeata</taxon>
        <taxon>Formicoidea</taxon>
        <taxon>Formicidae</taxon>
        <taxon>Myrmicinae</taxon>
        <taxon>Atta</taxon>
    </lineage>
</organism>
<evidence type="ECO:0000313" key="2">
    <source>
        <dbReference type="EMBL" id="KYM86717.1"/>
    </source>
</evidence>
<evidence type="ECO:0000256" key="1">
    <source>
        <dbReference type="SAM" id="MobiDB-lite"/>
    </source>
</evidence>
<evidence type="ECO:0000313" key="3">
    <source>
        <dbReference type="Proteomes" id="UP000078540"/>
    </source>
</evidence>
<accession>A0A195BLU8</accession>
<proteinExistence type="predicted"/>
<gene>
    <name evidence="2" type="ORF">ALC53_03867</name>
</gene>
<dbReference type="Proteomes" id="UP000078540">
    <property type="component" value="Unassembled WGS sequence"/>
</dbReference>
<reference evidence="2 3" key="1">
    <citation type="submission" date="2015-09" db="EMBL/GenBank/DDBJ databases">
        <title>Atta colombica WGS genome.</title>
        <authorList>
            <person name="Nygaard S."/>
            <person name="Hu H."/>
            <person name="Boomsma J."/>
            <person name="Zhang G."/>
        </authorList>
    </citation>
    <scope>NUCLEOTIDE SEQUENCE [LARGE SCALE GENOMIC DNA]</scope>
    <source>
        <strain evidence="2">Treedump-2</strain>
        <tissue evidence="2">Whole body</tissue>
    </source>
</reference>
<protein>
    <submittedName>
        <fullName evidence="2">Uncharacterized protein</fullName>
    </submittedName>
</protein>
<dbReference type="AlphaFoldDB" id="A0A195BLU8"/>
<sequence>MDSAKCDSSHEDKSASASHGPDVAALYARSRKTKGHSGWNFSAVLRGHPSGRRRGDPSWLERVTITGKHVLGINYHPNARNLKWYFTNETLSRTRMMLSLVDADRDNPRRHVVCRCRLKQSRRFPLRTTLLLDSLSRAKLCKCRL</sequence>
<name>A0A195BLU8_9HYME</name>
<dbReference type="EMBL" id="KQ976439">
    <property type="protein sequence ID" value="KYM86717.1"/>
    <property type="molecule type" value="Genomic_DNA"/>
</dbReference>
<keyword evidence="3" id="KW-1185">Reference proteome</keyword>
<feature type="compositionally biased region" description="Basic and acidic residues" evidence="1">
    <location>
        <begin position="1"/>
        <end position="14"/>
    </location>
</feature>